<dbReference type="PANTHER" id="PTHR37984">
    <property type="entry name" value="PROTEIN CBG26694"/>
    <property type="match status" value="1"/>
</dbReference>
<protein>
    <submittedName>
        <fullName evidence="2">K02A2.6-like</fullName>
    </submittedName>
</protein>
<dbReference type="InterPro" id="IPR050951">
    <property type="entry name" value="Retrovirus_Pol_polyprotein"/>
</dbReference>
<dbReference type="Gene3D" id="3.30.420.10">
    <property type="entry name" value="Ribonuclease H-like superfamily/Ribonuclease H"/>
    <property type="match status" value="1"/>
</dbReference>
<feature type="domain" description="Integrase catalytic" evidence="1">
    <location>
        <begin position="60"/>
        <end position="118"/>
    </location>
</feature>
<dbReference type="InterPro" id="IPR036397">
    <property type="entry name" value="RNaseH_sf"/>
</dbReference>
<dbReference type="SUPFAM" id="SSF53098">
    <property type="entry name" value="Ribonuclease H-like"/>
    <property type="match status" value="1"/>
</dbReference>
<dbReference type="InterPro" id="IPR012337">
    <property type="entry name" value="RNaseH-like_sf"/>
</dbReference>
<organism evidence="2 3">
    <name type="scientific">Cordylochernes scorpioides</name>
    <dbReference type="NCBI Taxonomy" id="51811"/>
    <lineage>
        <taxon>Eukaryota</taxon>
        <taxon>Metazoa</taxon>
        <taxon>Ecdysozoa</taxon>
        <taxon>Arthropoda</taxon>
        <taxon>Chelicerata</taxon>
        <taxon>Arachnida</taxon>
        <taxon>Pseudoscorpiones</taxon>
        <taxon>Cheliferoidea</taxon>
        <taxon>Chernetidae</taxon>
        <taxon>Cordylochernes</taxon>
    </lineage>
</organism>
<dbReference type="PANTHER" id="PTHR37984:SF5">
    <property type="entry name" value="PROTEIN NYNRIN-LIKE"/>
    <property type="match status" value="1"/>
</dbReference>
<dbReference type="EMBL" id="CP092884">
    <property type="protein sequence ID" value="UYV82779.1"/>
    <property type="molecule type" value="Genomic_DNA"/>
</dbReference>
<accession>A0ABY6LPJ6</accession>
<evidence type="ECO:0000313" key="3">
    <source>
        <dbReference type="Proteomes" id="UP001235939"/>
    </source>
</evidence>
<dbReference type="Proteomes" id="UP001235939">
    <property type="component" value="Chromosome 22"/>
</dbReference>
<evidence type="ECO:0000313" key="2">
    <source>
        <dbReference type="EMBL" id="UYV82779.1"/>
    </source>
</evidence>
<sequence>MAINYKFESYDNNEDFKSTLNPWEYPNKTWQRMHADFIGPFQNHMLLALIDAHRKWPERYFSLCGILEKLVTDNGSQFTAAEFSAFTKSFAIKYVLTPPGHPATKGAAEKFVGTFRKH</sequence>
<evidence type="ECO:0000259" key="1">
    <source>
        <dbReference type="PROSITE" id="PS50994"/>
    </source>
</evidence>
<name>A0ABY6LPJ6_9ARAC</name>
<dbReference type="PROSITE" id="PS50994">
    <property type="entry name" value="INTEGRASE"/>
    <property type="match status" value="1"/>
</dbReference>
<gene>
    <name evidence="2" type="ORF">LAZ67_22000819</name>
</gene>
<reference evidence="2 3" key="1">
    <citation type="submission" date="2022-03" db="EMBL/GenBank/DDBJ databases">
        <title>A chromosomal length assembly of Cordylochernes scorpioides.</title>
        <authorList>
            <person name="Zeh D."/>
            <person name="Zeh J."/>
        </authorList>
    </citation>
    <scope>NUCLEOTIDE SEQUENCE [LARGE SCALE GENOMIC DNA]</scope>
    <source>
        <strain evidence="2">IN4F17</strain>
        <tissue evidence="2">Whole Body</tissue>
    </source>
</reference>
<proteinExistence type="predicted"/>
<keyword evidence="3" id="KW-1185">Reference proteome</keyword>
<dbReference type="InterPro" id="IPR001584">
    <property type="entry name" value="Integrase_cat-core"/>
</dbReference>